<dbReference type="PANTHER" id="PTHR23020:SF41">
    <property type="entry name" value="AMINOGLYCOSIDE PHOSPHOTRANSFERASE DOMAIN-CONTAINING PROTEIN"/>
    <property type="match status" value="1"/>
</dbReference>
<proteinExistence type="predicted"/>
<sequence length="387" mass="44660">MFDPRRLIEPTNVPFGWATKSLDGRDERWDGLRRKYSIAAGHAEVISGAGFLSYVLRVVFVFDGTTERFSAILKVPTVEKLMAAQMVIEEAPKFDNILIKLHNQEILFYKEIANKCDVFYFPKMYAYVVSDEKNATHGRILVEDVGDKGMLPDVLQGMDLKQCTEAIQVLAKFHAFTLLNLSEEFLEKLKECNTNQKENIGMTPATYELDPYFMENREDLKEIAEKHGEVEYNIHRLHGIPPVLVHGDFWGNNMFFEKKNDGSMGEKLFTVFDWQLLRPGTGMGDIARFLVVSATAEVLANNLEGILKLYYDTMQQCLHRNGERMPYSYEQMKIMFRYEFPFEFVFAAMLLPVMVQGTDNEKVKQGVVNRLKIGFDYVKKFSDRLTH</sequence>
<evidence type="ECO:0000313" key="6">
    <source>
        <dbReference type="WBParaSite" id="BXY_1009700.1"/>
    </source>
</evidence>
<evidence type="ECO:0000313" key="5">
    <source>
        <dbReference type="Proteomes" id="UP000659654"/>
    </source>
</evidence>
<evidence type="ECO:0000259" key="1">
    <source>
        <dbReference type="SMART" id="SM00587"/>
    </source>
</evidence>
<evidence type="ECO:0000313" key="4">
    <source>
        <dbReference type="Proteomes" id="UP000095284"/>
    </source>
</evidence>
<feature type="domain" description="CHK kinase-like" evidence="1">
    <location>
        <begin position="140"/>
        <end position="320"/>
    </location>
</feature>
<dbReference type="InterPro" id="IPR012877">
    <property type="entry name" value="Dhs-27"/>
</dbReference>
<evidence type="ECO:0000313" key="3">
    <source>
        <dbReference type="EMBL" id="CAG9126902.1"/>
    </source>
</evidence>
<dbReference type="EMBL" id="CAJFDI010000005">
    <property type="protein sequence ID" value="CAD5233216.1"/>
    <property type="molecule type" value="Genomic_DNA"/>
</dbReference>
<name>A0A1I7SAQ0_BURXY</name>
<dbReference type="WBParaSite" id="BXY_1009700.1">
    <property type="protein sequence ID" value="BXY_1009700.1"/>
    <property type="gene ID" value="BXY_1009700"/>
</dbReference>
<reference evidence="6" key="1">
    <citation type="submission" date="2016-11" db="UniProtKB">
        <authorList>
            <consortium name="WormBaseParasite"/>
        </authorList>
    </citation>
    <scope>IDENTIFICATION</scope>
</reference>
<keyword evidence="5" id="KW-1185">Reference proteome</keyword>
<dbReference type="SMART" id="SM00587">
    <property type="entry name" value="CHK"/>
    <property type="match status" value="1"/>
</dbReference>
<dbReference type="Proteomes" id="UP000659654">
    <property type="component" value="Unassembled WGS sequence"/>
</dbReference>
<accession>A0A1I7SAQ0</accession>
<dbReference type="Proteomes" id="UP000582659">
    <property type="component" value="Unassembled WGS sequence"/>
</dbReference>
<evidence type="ECO:0000313" key="2">
    <source>
        <dbReference type="EMBL" id="CAD5233216.1"/>
    </source>
</evidence>
<protein>
    <submittedName>
        <fullName evidence="2">(pine wood nematode) hypothetical protein</fullName>
    </submittedName>
    <submittedName>
        <fullName evidence="6">CHK domain-containing protein</fullName>
    </submittedName>
</protein>
<dbReference type="PANTHER" id="PTHR23020">
    <property type="entry name" value="UNCHARACTERIZED NUCLEAR HORMONE RECEPTOR-RELATED"/>
    <property type="match status" value="1"/>
</dbReference>
<reference evidence="3" key="2">
    <citation type="submission" date="2020-08" db="EMBL/GenBank/DDBJ databases">
        <authorList>
            <person name="Kikuchi T."/>
        </authorList>
    </citation>
    <scope>NUCLEOTIDE SEQUENCE</scope>
    <source>
        <strain evidence="2">Ka4C1</strain>
    </source>
</reference>
<dbReference type="InterPro" id="IPR011009">
    <property type="entry name" value="Kinase-like_dom_sf"/>
</dbReference>
<dbReference type="InterPro" id="IPR015897">
    <property type="entry name" value="CHK_kinase-like"/>
</dbReference>
<gene>
    <name evidence="2" type="ORF">BXYJ_LOCUS13307</name>
</gene>
<dbReference type="SUPFAM" id="SSF56112">
    <property type="entry name" value="Protein kinase-like (PK-like)"/>
    <property type="match status" value="1"/>
</dbReference>
<organism evidence="4 6">
    <name type="scientific">Bursaphelenchus xylophilus</name>
    <name type="common">Pinewood nematode worm</name>
    <name type="synonym">Aphelenchoides xylophilus</name>
    <dbReference type="NCBI Taxonomy" id="6326"/>
    <lineage>
        <taxon>Eukaryota</taxon>
        <taxon>Metazoa</taxon>
        <taxon>Ecdysozoa</taxon>
        <taxon>Nematoda</taxon>
        <taxon>Chromadorea</taxon>
        <taxon>Rhabditida</taxon>
        <taxon>Tylenchina</taxon>
        <taxon>Tylenchomorpha</taxon>
        <taxon>Aphelenchoidea</taxon>
        <taxon>Aphelenchoididae</taxon>
        <taxon>Bursaphelenchus</taxon>
    </lineage>
</organism>
<dbReference type="EMBL" id="CAJFCV020000005">
    <property type="protein sequence ID" value="CAG9126902.1"/>
    <property type="molecule type" value="Genomic_DNA"/>
</dbReference>
<dbReference type="InterPro" id="IPR052961">
    <property type="entry name" value="Oxido-Kinase-like_Enzymes"/>
</dbReference>
<dbReference type="Gene3D" id="3.90.1200.10">
    <property type="match status" value="1"/>
</dbReference>
<dbReference type="Proteomes" id="UP000095284">
    <property type="component" value="Unplaced"/>
</dbReference>
<dbReference type="OrthoDB" id="5915577at2759"/>
<dbReference type="Pfam" id="PF07914">
    <property type="entry name" value="DUF1679"/>
    <property type="match status" value="1"/>
</dbReference>
<dbReference type="AlphaFoldDB" id="A0A1I7SAQ0"/>